<dbReference type="EMBL" id="VDMD01000002">
    <property type="protein sequence ID" value="TRM68588.1"/>
    <property type="molecule type" value="Genomic_DNA"/>
</dbReference>
<organism evidence="3 4">
    <name type="scientific">Schizophyllum amplum</name>
    <dbReference type="NCBI Taxonomy" id="97359"/>
    <lineage>
        <taxon>Eukaryota</taxon>
        <taxon>Fungi</taxon>
        <taxon>Dikarya</taxon>
        <taxon>Basidiomycota</taxon>
        <taxon>Agaricomycotina</taxon>
        <taxon>Agaricomycetes</taxon>
        <taxon>Agaricomycetidae</taxon>
        <taxon>Agaricales</taxon>
        <taxon>Schizophyllaceae</taxon>
        <taxon>Schizophyllum</taxon>
    </lineage>
</organism>
<dbReference type="PANTHER" id="PTHR35179:SF1">
    <property type="entry name" value="INTEGRAL MEMBRANE PROTEIN"/>
    <property type="match status" value="1"/>
</dbReference>
<reference evidence="3 4" key="1">
    <citation type="journal article" date="2019" name="New Phytol.">
        <title>Comparative genomics reveals unique wood-decay strategies and fruiting body development in the Schizophyllaceae.</title>
        <authorList>
            <person name="Almasi E."/>
            <person name="Sahu N."/>
            <person name="Krizsan K."/>
            <person name="Balint B."/>
            <person name="Kovacs G.M."/>
            <person name="Kiss B."/>
            <person name="Cseklye J."/>
            <person name="Drula E."/>
            <person name="Henrissat B."/>
            <person name="Nagy I."/>
            <person name="Chovatia M."/>
            <person name="Adam C."/>
            <person name="LaButti K."/>
            <person name="Lipzen A."/>
            <person name="Riley R."/>
            <person name="Grigoriev I.V."/>
            <person name="Nagy L.G."/>
        </authorList>
    </citation>
    <scope>NUCLEOTIDE SEQUENCE [LARGE SCALE GENOMIC DNA]</scope>
    <source>
        <strain evidence="3 4">NL-1724</strain>
    </source>
</reference>
<gene>
    <name evidence="3" type="ORF">BD626DRAFT_118713</name>
</gene>
<evidence type="ECO:0000313" key="3">
    <source>
        <dbReference type="EMBL" id="TRM68588.1"/>
    </source>
</evidence>
<keyword evidence="2" id="KW-0812">Transmembrane</keyword>
<feature type="transmembrane region" description="Helical" evidence="2">
    <location>
        <begin position="202"/>
        <end position="220"/>
    </location>
</feature>
<comment type="caution">
    <text evidence="3">The sequence shown here is derived from an EMBL/GenBank/DDBJ whole genome shotgun (WGS) entry which is preliminary data.</text>
</comment>
<keyword evidence="2" id="KW-0472">Membrane</keyword>
<feature type="region of interest" description="Disordered" evidence="1">
    <location>
        <begin position="307"/>
        <end position="337"/>
    </location>
</feature>
<dbReference type="AlphaFoldDB" id="A0A550CUY0"/>
<keyword evidence="2" id="KW-1133">Transmembrane helix</keyword>
<dbReference type="PANTHER" id="PTHR35179">
    <property type="entry name" value="PROTEIN CBG02620"/>
    <property type="match status" value="1"/>
</dbReference>
<accession>A0A550CUY0</accession>
<feature type="transmembrane region" description="Helical" evidence="2">
    <location>
        <begin position="163"/>
        <end position="181"/>
    </location>
</feature>
<proteinExistence type="predicted"/>
<evidence type="ECO:0000256" key="2">
    <source>
        <dbReference type="SAM" id="Phobius"/>
    </source>
</evidence>
<feature type="compositionally biased region" description="Basic and acidic residues" evidence="1">
    <location>
        <begin position="307"/>
        <end position="320"/>
    </location>
</feature>
<dbReference type="Proteomes" id="UP000320762">
    <property type="component" value="Unassembled WGS sequence"/>
</dbReference>
<evidence type="ECO:0000313" key="4">
    <source>
        <dbReference type="Proteomes" id="UP000320762"/>
    </source>
</evidence>
<feature type="transmembrane region" description="Helical" evidence="2">
    <location>
        <begin position="82"/>
        <end position="104"/>
    </location>
</feature>
<protein>
    <recommendedName>
        <fullName evidence="5">Organic solute transporter Ostalpha-domain-containing protein</fullName>
    </recommendedName>
</protein>
<feature type="compositionally biased region" description="Basic and acidic residues" evidence="1">
    <location>
        <begin position="327"/>
        <end position="337"/>
    </location>
</feature>
<sequence>MVNFGPAYEPLVVTETDLIVATLFYAWTLGFGYFVGLHCVRESRRSKRWVSTYLALIWAEFFACIIYGTICWLYLLHIIPPGFGIFFATTTIWAIQIQCVLQIICNRVGVLLPDDRSRLRLKLSVFAFVLLINISVYCIWVPSKMGVDVKFKQINVVWDRVEKVIYLIIDMALNAYFIICVKRRLVAYGLRKYDALVRYNTGIAVVSVSMDVFIICMMSLKNDFVYNQVHPVAYMVKLNIEISMSDLIRRVATSTGNERIHVDFENASSSVTGASGQRGAVNDLHFAQNPVEVQIDTEVATDHIRLDNLKKREYSPRDADGSENGEDTDKRDPDTVR</sequence>
<evidence type="ECO:0000256" key="1">
    <source>
        <dbReference type="SAM" id="MobiDB-lite"/>
    </source>
</evidence>
<feature type="transmembrane region" description="Helical" evidence="2">
    <location>
        <begin position="18"/>
        <end position="40"/>
    </location>
</feature>
<dbReference type="OrthoDB" id="3205825at2759"/>
<evidence type="ECO:0008006" key="5">
    <source>
        <dbReference type="Google" id="ProtNLM"/>
    </source>
</evidence>
<feature type="transmembrane region" description="Helical" evidence="2">
    <location>
        <begin position="52"/>
        <end position="76"/>
    </location>
</feature>
<keyword evidence="4" id="KW-1185">Reference proteome</keyword>
<feature type="transmembrane region" description="Helical" evidence="2">
    <location>
        <begin position="125"/>
        <end position="143"/>
    </location>
</feature>
<name>A0A550CUY0_9AGAR</name>